<dbReference type="AlphaFoldDB" id="A0A381SLW1"/>
<proteinExistence type="predicted"/>
<dbReference type="PANTHER" id="PTHR43461">
    <property type="entry name" value="TRANSMEMBRANE PROTEIN 256"/>
    <property type="match status" value="1"/>
</dbReference>
<evidence type="ECO:0000256" key="1">
    <source>
        <dbReference type="ARBA" id="ARBA00004141"/>
    </source>
</evidence>
<dbReference type="Pfam" id="PF04241">
    <property type="entry name" value="DUF423"/>
    <property type="match status" value="1"/>
</dbReference>
<reference evidence="6" key="1">
    <citation type="submission" date="2018-05" db="EMBL/GenBank/DDBJ databases">
        <authorList>
            <person name="Lanie J.A."/>
            <person name="Ng W.-L."/>
            <person name="Kazmierczak K.M."/>
            <person name="Andrzejewski T.M."/>
            <person name="Davidsen T.M."/>
            <person name="Wayne K.J."/>
            <person name="Tettelin H."/>
            <person name="Glass J.I."/>
            <person name="Rusch D."/>
            <person name="Podicherti R."/>
            <person name="Tsui H.-C.T."/>
            <person name="Winkler M.E."/>
        </authorList>
    </citation>
    <scope>NUCLEOTIDE SEQUENCE</scope>
</reference>
<keyword evidence="3 5" id="KW-1133">Transmembrane helix</keyword>
<evidence type="ECO:0000256" key="2">
    <source>
        <dbReference type="ARBA" id="ARBA00022692"/>
    </source>
</evidence>
<evidence type="ECO:0000313" key="6">
    <source>
        <dbReference type="EMBL" id="SVA04996.1"/>
    </source>
</evidence>
<keyword evidence="4 5" id="KW-0472">Membrane</keyword>
<feature type="transmembrane region" description="Helical" evidence="5">
    <location>
        <begin position="95"/>
        <end position="119"/>
    </location>
</feature>
<evidence type="ECO:0008006" key="7">
    <source>
        <dbReference type="Google" id="ProtNLM"/>
    </source>
</evidence>
<dbReference type="InterPro" id="IPR006696">
    <property type="entry name" value="DUF423"/>
</dbReference>
<keyword evidence="2 5" id="KW-0812">Transmembrane</keyword>
<comment type="subcellular location">
    <subcellularLocation>
        <location evidence="1">Membrane</location>
        <topology evidence="1">Multi-pass membrane protein</topology>
    </subcellularLocation>
</comment>
<gene>
    <name evidence="6" type="ORF">METZ01_LOCUS57850</name>
</gene>
<evidence type="ECO:0000256" key="3">
    <source>
        <dbReference type="ARBA" id="ARBA00022989"/>
    </source>
</evidence>
<dbReference type="EMBL" id="UINC01003287">
    <property type="protein sequence ID" value="SVA04996.1"/>
    <property type="molecule type" value="Genomic_DNA"/>
</dbReference>
<dbReference type="PANTHER" id="PTHR43461:SF1">
    <property type="entry name" value="TRANSMEMBRANE PROTEIN 256"/>
    <property type="match status" value="1"/>
</dbReference>
<sequence length="121" mass="13258">MKTWIIVGSLLAALAVILGAFGAHWLKARFSPEDLAIFETGVRYHIIHALSIILIGILGFHVSTEILKIPFIFFIIGIFLFSGSLYVLVLSGARWFGVITPIGGVGFIAGWLLLAYNLWKG</sequence>
<evidence type="ECO:0000256" key="4">
    <source>
        <dbReference type="ARBA" id="ARBA00023136"/>
    </source>
</evidence>
<feature type="transmembrane region" description="Helical" evidence="5">
    <location>
        <begin position="71"/>
        <end position="89"/>
    </location>
</feature>
<protein>
    <recommendedName>
        <fullName evidence="7">DUF423 domain-containing protein</fullName>
    </recommendedName>
</protein>
<dbReference type="GO" id="GO:0005886">
    <property type="term" value="C:plasma membrane"/>
    <property type="evidence" value="ECO:0007669"/>
    <property type="project" value="TreeGrafter"/>
</dbReference>
<name>A0A381SLW1_9ZZZZ</name>
<evidence type="ECO:0000256" key="5">
    <source>
        <dbReference type="SAM" id="Phobius"/>
    </source>
</evidence>
<accession>A0A381SLW1</accession>
<organism evidence="6">
    <name type="scientific">marine metagenome</name>
    <dbReference type="NCBI Taxonomy" id="408172"/>
    <lineage>
        <taxon>unclassified sequences</taxon>
        <taxon>metagenomes</taxon>
        <taxon>ecological metagenomes</taxon>
    </lineage>
</organism>
<feature type="transmembrane region" description="Helical" evidence="5">
    <location>
        <begin position="46"/>
        <end position="64"/>
    </location>
</feature>